<dbReference type="InterPro" id="IPR037171">
    <property type="entry name" value="NagB/RpiA_transferase-like"/>
</dbReference>
<reference evidence="2" key="1">
    <citation type="journal article" date="2014" name="Front. Microbiol.">
        <title>High frequency of phylogenetically diverse reductive dehalogenase-homologous genes in deep subseafloor sedimentary metagenomes.</title>
        <authorList>
            <person name="Kawai M."/>
            <person name="Futagami T."/>
            <person name="Toyoda A."/>
            <person name="Takaki Y."/>
            <person name="Nishi S."/>
            <person name="Hori S."/>
            <person name="Arai W."/>
            <person name="Tsubouchi T."/>
            <person name="Morono Y."/>
            <person name="Uchiyama I."/>
            <person name="Ito T."/>
            <person name="Fujiyama A."/>
            <person name="Inagaki F."/>
            <person name="Takami H."/>
        </authorList>
    </citation>
    <scope>NUCLEOTIDE SEQUENCE</scope>
    <source>
        <strain evidence="2">Expedition CK06-06</strain>
    </source>
</reference>
<dbReference type="AlphaFoldDB" id="X1SD30"/>
<dbReference type="SUPFAM" id="SSF100950">
    <property type="entry name" value="NagB/RpiA/CoA transferase-like"/>
    <property type="match status" value="1"/>
</dbReference>
<dbReference type="PANTHER" id="PTHR42892:SF1">
    <property type="entry name" value="GLUCOSAMINE-6-PHOSPHATE ISOMERASE"/>
    <property type="match status" value="1"/>
</dbReference>
<sequence>MARFKGVIRNVTLSKEDMKKLLSMPLDEIDEWSPVKVRILPKWEDVSRTLAKAMIGKIKENNAKGKPSTFIIPAGSYARPPLMYPYVTEMSDEERINWKDVWTFNMDEVLDWTNRAIPETHPWSFYGSTKKVLFDKVNIPKDHIWFPDPKDPDAIGKKITEVTQGEGVDISFDGIGEHGHLAYEEAPDLMTHWTHITPEEFKNAPTRILPHLNPETYIRALRGDWDPPDKPLYTLAPSGAITIGMKWLLGAKKLMLSGDGAVFKIAAMHPPTMDFPVTLVQEHPDPKNTVT</sequence>
<gene>
    <name evidence="2" type="ORF">S12H4_08532</name>
</gene>
<dbReference type="InterPro" id="IPR006148">
    <property type="entry name" value="Glc/Gal-6P_isomerase"/>
</dbReference>
<accession>X1SD30</accession>
<dbReference type="InterPro" id="IPR052960">
    <property type="entry name" value="GlcN6P_deaminase-like"/>
</dbReference>
<feature type="non-terminal residue" evidence="2">
    <location>
        <position position="291"/>
    </location>
</feature>
<comment type="caution">
    <text evidence="2">The sequence shown here is derived from an EMBL/GenBank/DDBJ whole genome shotgun (WGS) entry which is preliminary data.</text>
</comment>
<organism evidence="2">
    <name type="scientific">marine sediment metagenome</name>
    <dbReference type="NCBI Taxonomy" id="412755"/>
    <lineage>
        <taxon>unclassified sequences</taxon>
        <taxon>metagenomes</taxon>
        <taxon>ecological metagenomes</taxon>
    </lineage>
</organism>
<proteinExistence type="predicted"/>
<dbReference type="GO" id="GO:0005975">
    <property type="term" value="P:carbohydrate metabolic process"/>
    <property type="evidence" value="ECO:0007669"/>
    <property type="project" value="InterPro"/>
</dbReference>
<evidence type="ECO:0000313" key="2">
    <source>
        <dbReference type="EMBL" id="GAI65689.1"/>
    </source>
</evidence>
<evidence type="ECO:0000259" key="1">
    <source>
        <dbReference type="Pfam" id="PF01182"/>
    </source>
</evidence>
<dbReference type="PANTHER" id="PTHR42892">
    <property type="entry name" value="GLUCOSAMINE-6-PHOSPHATE DEAMINASE-LIKE PROTEIN BT_0258-RELATED"/>
    <property type="match status" value="1"/>
</dbReference>
<name>X1SD30_9ZZZZ</name>
<protein>
    <recommendedName>
        <fullName evidence="1">Glucosamine/galactosamine-6-phosphate isomerase domain-containing protein</fullName>
    </recommendedName>
</protein>
<dbReference type="Gene3D" id="3.40.50.1360">
    <property type="match status" value="1"/>
</dbReference>
<dbReference type="EMBL" id="BARW01003307">
    <property type="protein sequence ID" value="GAI65689.1"/>
    <property type="molecule type" value="Genomic_DNA"/>
</dbReference>
<feature type="domain" description="Glucosamine/galactosamine-6-phosphate isomerase" evidence="1">
    <location>
        <begin position="44"/>
        <end position="182"/>
    </location>
</feature>
<dbReference type="Pfam" id="PF01182">
    <property type="entry name" value="Glucosamine_iso"/>
    <property type="match status" value="1"/>
</dbReference>